<comment type="caution">
    <text evidence="12">The sequence shown here is derived from an EMBL/GenBank/DDBJ whole genome shotgun (WGS) entry which is preliminary data.</text>
</comment>
<dbReference type="PANTHER" id="PTHR43394:SF1">
    <property type="entry name" value="ATP-BINDING CASSETTE SUB-FAMILY B MEMBER 10, MITOCHONDRIAL"/>
    <property type="match status" value="1"/>
</dbReference>
<evidence type="ECO:0000256" key="8">
    <source>
        <dbReference type="ARBA" id="ARBA00023136"/>
    </source>
</evidence>
<sequence length="584" mass="65156">MQAFKILVPHFKHYKKDIFAALVAIIVSAFATLYQPKLLENIQRAIMLDQKDIVVRDGVILVVLGIVAIISGIFNVYYAARVTQGVTSDLREETYAKIQSFSFGNIEKFSAGSLTTRLINDMNQIMNMLMQLFMQLLRMTILIVGSFIFCIVIIPRFWWATVVMVILIIGFGIYALKQMNSLFDKFQKTMDKISGRAQETLQGVRVVKSFNQGPQEIKEFNQTSDRLNNYNIVIGYWFSTIMPAFQLIAYLVITLVVYLIGQGIVAHPTDVAVVSPFFNYILTLLWTIMIAGMTMMQFARGNISLGRIKEILDTEPDVKFNENAPTDVLGGSVEFDHVSFTYPDGDDETLPDGDDETLKDISFKIKPGQMVGIVGATGSGKSTLAQLIARLYDPNKGEIKIGGHNLKDVNETALRKTVAFVLQRAILFSGTIASNLRQGNSRAKLHELQRAANMAQASEFIERYNDSFDHEVEERSSNFSGGQKQRLSIARGLVAKTPILILDDSTSALDAESEKKVQQALEHELPDTTTFIIAQKIVSVVHADIILVLDDGKLVAQGTHEELLKTSPVYQEIFKTQKGKRGGK</sequence>
<dbReference type="PROSITE" id="PS50893">
    <property type="entry name" value="ABC_TRANSPORTER_2"/>
    <property type="match status" value="1"/>
</dbReference>
<evidence type="ECO:0000256" key="2">
    <source>
        <dbReference type="ARBA" id="ARBA00022448"/>
    </source>
</evidence>
<dbReference type="FunFam" id="3.40.50.300:FF:000221">
    <property type="entry name" value="Multidrug ABC transporter ATP-binding protein"/>
    <property type="match status" value="1"/>
</dbReference>
<keyword evidence="5" id="KW-0547">Nucleotide-binding</keyword>
<dbReference type="GO" id="GO:0015421">
    <property type="term" value="F:ABC-type oligopeptide transporter activity"/>
    <property type="evidence" value="ECO:0007669"/>
    <property type="project" value="TreeGrafter"/>
</dbReference>
<keyword evidence="2" id="KW-0813">Transport</keyword>
<dbReference type="EMBL" id="CBUL010000090">
    <property type="protein sequence ID" value="CDI60451.1"/>
    <property type="molecule type" value="Genomic_DNA"/>
</dbReference>
<feature type="domain" description="ABC transporter" evidence="10">
    <location>
        <begin position="333"/>
        <end position="576"/>
    </location>
</feature>
<evidence type="ECO:0000256" key="9">
    <source>
        <dbReference type="SAM" id="Phobius"/>
    </source>
</evidence>
<dbReference type="GO" id="GO:0005524">
    <property type="term" value="F:ATP binding"/>
    <property type="evidence" value="ECO:0007669"/>
    <property type="project" value="UniProtKB-KW"/>
</dbReference>
<dbReference type="Pfam" id="PF00005">
    <property type="entry name" value="ABC_tran"/>
    <property type="match status" value="1"/>
</dbReference>
<dbReference type="InterPro" id="IPR003439">
    <property type="entry name" value="ABC_transporter-like_ATP-bd"/>
</dbReference>
<keyword evidence="4 9" id="KW-0812">Transmembrane</keyword>
<dbReference type="Pfam" id="PF00664">
    <property type="entry name" value="ABC_membrane"/>
    <property type="match status" value="1"/>
</dbReference>
<feature type="transmembrane region" description="Helical" evidence="9">
    <location>
        <begin position="58"/>
        <end position="80"/>
    </location>
</feature>
<comment type="subcellular location">
    <subcellularLocation>
        <location evidence="1">Cell membrane</location>
        <topology evidence="1">Multi-pass membrane protein</topology>
    </subcellularLocation>
</comment>
<evidence type="ECO:0000256" key="3">
    <source>
        <dbReference type="ARBA" id="ARBA00022475"/>
    </source>
</evidence>
<dbReference type="CDD" id="cd18548">
    <property type="entry name" value="ABC_6TM_Tm287_like"/>
    <property type="match status" value="1"/>
</dbReference>
<dbReference type="RefSeq" id="WP_023191726.1">
    <property type="nucleotide sequence ID" value="NZ_HG531055.1"/>
</dbReference>
<dbReference type="Gene3D" id="1.20.1560.10">
    <property type="entry name" value="ABC transporter type 1, transmembrane domain"/>
    <property type="match status" value="1"/>
</dbReference>
<dbReference type="PROSITE" id="PS50929">
    <property type="entry name" value="ABC_TM1F"/>
    <property type="match status" value="1"/>
</dbReference>
<evidence type="ECO:0000259" key="11">
    <source>
        <dbReference type="PROSITE" id="PS50929"/>
    </source>
</evidence>
<dbReference type="PROSITE" id="PS00211">
    <property type="entry name" value="ABC_TRANSPORTER_1"/>
    <property type="match status" value="1"/>
</dbReference>
<dbReference type="SMART" id="SM00382">
    <property type="entry name" value="AAA"/>
    <property type="match status" value="1"/>
</dbReference>
<evidence type="ECO:0000256" key="4">
    <source>
        <dbReference type="ARBA" id="ARBA00022692"/>
    </source>
</evidence>
<dbReference type="InterPro" id="IPR036640">
    <property type="entry name" value="ABC1_TM_sf"/>
</dbReference>
<evidence type="ECO:0000256" key="1">
    <source>
        <dbReference type="ARBA" id="ARBA00004651"/>
    </source>
</evidence>
<dbReference type="InterPro" id="IPR011527">
    <property type="entry name" value="ABC1_TM_dom"/>
</dbReference>
<feature type="domain" description="ABC transmembrane type-1" evidence="11">
    <location>
        <begin position="19"/>
        <end position="300"/>
    </location>
</feature>
<dbReference type="PANTHER" id="PTHR43394">
    <property type="entry name" value="ATP-DEPENDENT PERMEASE MDL1, MITOCHONDRIAL"/>
    <property type="match status" value="1"/>
</dbReference>
<feature type="transmembrane region" description="Helical" evidence="9">
    <location>
        <begin position="160"/>
        <end position="176"/>
    </location>
</feature>
<proteinExistence type="predicted"/>
<protein>
    <submittedName>
        <fullName evidence="12">ABC superfamily ATP binding cassette transporter,membrane protein</fullName>
    </submittedName>
</protein>
<dbReference type="AlphaFoldDB" id="U6FD08"/>
<dbReference type="SUPFAM" id="SSF90123">
    <property type="entry name" value="ABC transporter transmembrane region"/>
    <property type="match status" value="1"/>
</dbReference>
<feature type="transmembrane region" description="Helical" evidence="9">
    <location>
        <begin position="277"/>
        <end position="299"/>
    </location>
</feature>
<dbReference type="Proteomes" id="UP000017247">
    <property type="component" value="Unassembled WGS sequence"/>
</dbReference>
<evidence type="ECO:0000256" key="6">
    <source>
        <dbReference type="ARBA" id="ARBA00022840"/>
    </source>
</evidence>
<feature type="transmembrane region" description="Helical" evidence="9">
    <location>
        <begin position="136"/>
        <end position="154"/>
    </location>
</feature>
<dbReference type="InterPro" id="IPR017871">
    <property type="entry name" value="ABC_transporter-like_CS"/>
</dbReference>
<dbReference type="SUPFAM" id="SSF52540">
    <property type="entry name" value="P-loop containing nucleoside triphosphate hydrolases"/>
    <property type="match status" value="1"/>
</dbReference>
<feature type="transmembrane region" description="Helical" evidence="9">
    <location>
        <begin position="247"/>
        <end position="265"/>
    </location>
</feature>
<dbReference type="Gene3D" id="3.40.50.300">
    <property type="entry name" value="P-loop containing nucleotide triphosphate hydrolases"/>
    <property type="match status" value="1"/>
</dbReference>
<evidence type="ECO:0000313" key="12">
    <source>
        <dbReference type="EMBL" id="CDI60451.1"/>
    </source>
</evidence>
<dbReference type="GO" id="GO:0016887">
    <property type="term" value="F:ATP hydrolysis activity"/>
    <property type="evidence" value="ECO:0007669"/>
    <property type="project" value="InterPro"/>
</dbReference>
<gene>
    <name evidence="12" type="ORF">LHCIRMBIA104_01499</name>
</gene>
<dbReference type="InterPro" id="IPR003593">
    <property type="entry name" value="AAA+_ATPase"/>
</dbReference>
<dbReference type="InterPro" id="IPR027417">
    <property type="entry name" value="P-loop_NTPase"/>
</dbReference>
<evidence type="ECO:0000256" key="5">
    <source>
        <dbReference type="ARBA" id="ARBA00022741"/>
    </source>
</evidence>
<keyword evidence="7 9" id="KW-1133">Transmembrane helix</keyword>
<dbReference type="InterPro" id="IPR039421">
    <property type="entry name" value="Type_1_exporter"/>
</dbReference>
<accession>U6FD08</accession>
<dbReference type="HOGENOM" id="CLU_000604_84_3_9"/>
<evidence type="ECO:0000256" key="7">
    <source>
        <dbReference type="ARBA" id="ARBA00022989"/>
    </source>
</evidence>
<evidence type="ECO:0000259" key="10">
    <source>
        <dbReference type="PROSITE" id="PS50893"/>
    </source>
</evidence>
<name>U6FD08_LACHE</name>
<dbReference type="GO" id="GO:0005886">
    <property type="term" value="C:plasma membrane"/>
    <property type="evidence" value="ECO:0007669"/>
    <property type="project" value="UniProtKB-SubCell"/>
</dbReference>
<keyword evidence="8 9" id="KW-0472">Membrane</keyword>
<organism evidence="12">
    <name type="scientific">Lactobacillus helveticus CIRM-BIA 104</name>
    <dbReference type="NCBI Taxonomy" id="1226333"/>
    <lineage>
        <taxon>Bacteria</taxon>
        <taxon>Bacillati</taxon>
        <taxon>Bacillota</taxon>
        <taxon>Bacilli</taxon>
        <taxon>Lactobacillales</taxon>
        <taxon>Lactobacillaceae</taxon>
        <taxon>Lactobacillus</taxon>
    </lineage>
</organism>
<reference evidence="12" key="1">
    <citation type="submission" date="2013-09" db="EMBL/GenBank/DDBJ databases">
        <title>Draft Genome Sequence of five Lactobacillus helveticus strains CIRM-BIA 101T, 103, 104, 951 and 953 isolated from milk product.</title>
        <authorList>
            <person name="Valence F."/>
            <person name="Chuat V."/>
            <person name="Ma L."/>
            <person name="Creno S."/>
            <person name="Falentin H."/>
            <person name="Lortal S."/>
            <person name="Bizet C."/>
            <person name="Clermont D."/>
            <person name="Loux V."/>
            <person name="Bouchier C."/>
            <person name="Cousin S."/>
        </authorList>
    </citation>
    <scope>NUCLEOTIDE SEQUENCE [LARGE SCALE GENOMIC DNA]</scope>
    <source>
        <strain evidence="12">CIRM-BIA 104</strain>
    </source>
</reference>
<keyword evidence="3" id="KW-1003">Cell membrane</keyword>
<feature type="transmembrane region" description="Helical" evidence="9">
    <location>
        <begin position="18"/>
        <end position="38"/>
    </location>
</feature>
<keyword evidence="6" id="KW-0067">ATP-binding</keyword>